<name>A0A073KH33_9BACI</name>
<dbReference type="OrthoDB" id="3782397at2"/>
<dbReference type="InterPro" id="IPR011051">
    <property type="entry name" value="RmlC_Cupin_sf"/>
</dbReference>
<evidence type="ECO:0008006" key="3">
    <source>
        <dbReference type="Google" id="ProtNLM"/>
    </source>
</evidence>
<accession>A0A073KH33</accession>
<protein>
    <recommendedName>
        <fullName evidence="3">Cupin</fullName>
    </recommendedName>
</protein>
<reference evidence="1 2" key="1">
    <citation type="submission" date="2014-06" db="EMBL/GenBank/DDBJ databases">
        <title>Draft genome sequence of Bacillus gaemokensis JCM 15801 (MCCC 1A00707).</title>
        <authorList>
            <person name="Lai Q."/>
            <person name="Liu Y."/>
            <person name="Shao Z."/>
        </authorList>
    </citation>
    <scope>NUCLEOTIDE SEQUENCE [LARGE SCALE GENOMIC DNA]</scope>
    <source>
        <strain evidence="1 2">JCM 15801</strain>
    </source>
</reference>
<dbReference type="Gene3D" id="2.60.120.10">
    <property type="entry name" value="Jelly Rolls"/>
    <property type="match status" value="1"/>
</dbReference>
<dbReference type="STRING" id="574375.AZF08_27470"/>
<dbReference type="Proteomes" id="UP000027778">
    <property type="component" value="Unassembled WGS sequence"/>
</dbReference>
<organism evidence="1 2">
    <name type="scientific">Bacillus gaemokensis</name>
    <dbReference type="NCBI Taxonomy" id="574375"/>
    <lineage>
        <taxon>Bacteria</taxon>
        <taxon>Bacillati</taxon>
        <taxon>Bacillota</taxon>
        <taxon>Bacilli</taxon>
        <taxon>Bacillales</taxon>
        <taxon>Bacillaceae</taxon>
        <taxon>Bacillus</taxon>
        <taxon>Bacillus cereus group</taxon>
    </lineage>
</organism>
<evidence type="ECO:0000313" key="2">
    <source>
        <dbReference type="Proteomes" id="UP000027778"/>
    </source>
</evidence>
<dbReference type="SUPFAM" id="SSF51182">
    <property type="entry name" value="RmlC-like cupins"/>
    <property type="match status" value="1"/>
</dbReference>
<dbReference type="InterPro" id="IPR014710">
    <property type="entry name" value="RmlC-like_jellyroll"/>
</dbReference>
<proteinExistence type="predicted"/>
<comment type="caution">
    <text evidence="1">The sequence shown here is derived from an EMBL/GenBank/DDBJ whole genome shotgun (WGS) entry which is preliminary data.</text>
</comment>
<dbReference type="eggNOG" id="COG1917">
    <property type="taxonomic scope" value="Bacteria"/>
</dbReference>
<gene>
    <name evidence="1" type="ORF">BAGA_27590</name>
</gene>
<dbReference type="AlphaFoldDB" id="A0A073KH33"/>
<evidence type="ECO:0000313" key="1">
    <source>
        <dbReference type="EMBL" id="KEK21628.1"/>
    </source>
</evidence>
<sequence length="122" mass="13539">MRIFRFDKEVGKSVEGFGDENYILSRILVDESVETLNLVCAHFDSGDSTGRQQVMINQLFLVVQGEGWVSKDNVERVPISAGQAPFWITGEWHEVGTDTGMVAIILEGPAVNPIAFMPELKI</sequence>
<keyword evidence="2" id="KW-1185">Reference proteome</keyword>
<dbReference type="RefSeq" id="WP_033679028.1">
    <property type="nucleotide sequence ID" value="NZ_JOTM01000075.1"/>
</dbReference>
<dbReference type="EMBL" id="JOTM01000075">
    <property type="protein sequence ID" value="KEK21628.1"/>
    <property type="molecule type" value="Genomic_DNA"/>
</dbReference>